<dbReference type="AlphaFoldDB" id="A0AAJ2LRF7"/>
<proteinExistence type="predicted"/>
<sequence>IAHNADAEIASFISTLATEPDQDAMQVSQYFRFLCLNHTFLSYISALGAHREKLSDPEVLGLLDQLMNKVEGALLHAQAAPVELQQASNLLKARLQHLDVEVG</sequence>
<protein>
    <submittedName>
        <fullName evidence="1">Uncharacterized protein</fullName>
    </submittedName>
</protein>
<feature type="non-terminal residue" evidence="1">
    <location>
        <position position="103"/>
    </location>
</feature>
<evidence type="ECO:0000313" key="1">
    <source>
        <dbReference type="EMBL" id="MDR9778998.1"/>
    </source>
</evidence>
<organism evidence="1 2">
    <name type="scientific">Rhizobium hidalgonense</name>
    <dbReference type="NCBI Taxonomy" id="1538159"/>
    <lineage>
        <taxon>Bacteria</taxon>
        <taxon>Pseudomonadati</taxon>
        <taxon>Pseudomonadota</taxon>
        <taxon>Alphaproteobacteria</taxon>
        <taxon>Hyphomicrobiales</taxon>
        <taxon>Rhizobiaceae</taxon>
        <taxon>Rhizobium/Agrobacterium group</taxon>
        <taxon>Rhizobium</taxon>
    </lineage>
</organism>
<accession>A0AAJ2LRF7</accession>
<dbReference type="RefSeq" id="WP_310866929.1">
    <property type="nucleotide sequence ID" value="NZ_JAVLSF010001457.1"/>
</dbReference>
<evidence type="ECO:0000313" key="2">
    <source>
        <dbReference type="Proteomes" id="UP001268610"/>
    </source>
</evidence>
<gene>
    <name evidence="1" type="ORF">RJJ65_41345</name>
</gene>
<dbReference type="EMBL" id="JAVLSF010001457">
    <property type="protein sequence ID" value="MDR9778998.1"/>
    <property type="molecule type" value="Genomic_DNA"/>
</dbReference>
<name>A0AAJ2LRF7_9HYPH</name>
<reference evidence="1" key="1">
    <citation type="submission" date="2023-04" db="EMBL/GenBank/DDBJ databases">
        <title>Genomic characterization of faba bean (Vicia faba) microsymbionts in Mexican soils.</title>
        <authorList>
            <person name="Rivera Orduna F.N."/>
            <person name="Guevara-Luna J."/>
            <person name="Yan J."/>
            <person name="Arroyo-Herrera I."/>
            <person name="Li Y."/>
            <person name="Vasquez-Murrieta M.S."/>
            <person name="Wang E.T."/>
        </authorList>
    </citation>
    <scope>NUCLEOTIDE SEQUENCE</scope>
    <source>
        <strain evidence="1">CH26</strain>
    </source>
</reference>
<dbReference type="Proteomes" id="UP001268610">
    <property type="component" value="Unassembled WGS sequence"/>
</dbReference>
<feature type="non-terminal residue" evidence="1">
    <location>
        <position position="1"/>
    </location>
</feature>
<comment type="caution">
    <text evidence="1">The sequence shown here is derived from an EMBL/GenBank/DDBJ whole genome shotgun (WGS) entry which is preliminary data.</text>
</comment>